<name>A0A379TF01_SALER</name>
<dbReference type="AlphaFoldDB" id="A0A379TF01"/>
<gene>
    <name evidence="1" type="ORF">NCTC8297_04545</name>
</gene>
<evidence type="ECO:0000313" key="2">
    <source>
        <dbReference type="Proteomes" id="UP000254741"/>
    </source>
</evidence>
<protein>
    <submittedName>
        <fullName evidence="1">Acyl-CoA dehydrogenase</fullName>
    </submittedName>
</protein>
<organism evidence="1 2">
    <name type="scientific">Salmonella enterica subsp. arizonae</name>
    <dbReference type="NCBI Taxonomy" id="59203"/>
    <lineage>
        <taxon>Bacteria</taxon>
        <taxon>Pseudomonadati</taxon>
        <taxon>Pseudomonadota</taxon>
        <taxon>Gammaproteobacteria</taxon>
        <taxon>Enterobacterales</taxon>
        <taxon>Enterobacteriaceae</taxon>
        <taxon>Salmonella</taxon>
    </lineage>
</organism>
<proteinExistence type="predicted"/>
<dbReference type="EMBL" id="UGXG01000002">
    <property type="protein sequence ID" value="SUG49218.1"/>
    <property type="molecule type" value="Genomic_DNA"/>
</dbReference>
<sequence>MKSIEKDKNQDIRDAVRSLCSEFDDKYHRRIDETKKLS</sequence>
<accession>A0A379TF01</accession>
<dbReference type="Proteomes" id="UP000254741">
    <property type="component" value="Unassembled WGS sequence"/>
</dbReference>
<reference evidence="1 2" key="1">
    <citation type="submission" date="2018-06" db="EMBL/GenBank/DDBJ databases">
        <authorList>
            <consortium name="Pathogen Informatics"/>
            <person name="Doyle S."/>
        </authorList>
    </citation>
    <scope>NUCLEOTIDE SEQUENCE [LARGE SCALE GENOMIC DNA]</scope>
    <source>
        <strain evidence="1 2">NCTC8297</strain>
    </source>
</reference>
<evidence type="ECO:0000313" key="1">
    <source>
        <dbReference type="EMBL" id="SUG49218.1"/>
    </source>
</evidence>